<keyword evidence="5" id="KW-0443">Lipid metabolism</keyword>
<comment type="caution">
    <text evidence="11">The sequence shown here is derived from an EMBL/GenBank/DDBJ whole genome shotgun (WGS) entry which is preliminary data.</text>
</comment>
<feature type="active site" description="Charge relay system" evidence="8">
    <location>
        <position position="375"/>
    </location>
</feature>
<evidence type="ECO:0000256" key="1">
    <source>
        <dbReference type="ARBA" id="ARBA00010701"/>
    </source>
</evidence>
<feature type="active site" description="Charge relay system" evidence="8">
    <location>
        <position position="344"/>
    </location>
</feature>
<dbReference type="Gene3D" id="3.40.50.1820">
    <property type="entry name" value="alpha/beta hydrolase"/>
    <property type="match status" value="1"/>
</dbReference>
<dbReference type="AlphaFoldDB" id="A0A922CK70"/>
<sequence length="400" mass="44510">MSVKTLGLFVTISIIINNTFAQIANITTTLSNVAEDGLLNFTELAEKYGYPANVHDVTTEDGYKLKLFNIPGDKSRPVLLVHGVFGTADDYIIRGNSSLAIILAKLGFDVWAMNVRGCRYSRNHRLYNPDNGKDFWDYSVHELGVYDLASNVDYVLNETGQSQLSIVGFSEGTTMTIVLGSEKPEYNSKIKVFIALAPICHLQNAVGPLASLIRVGTFLDRFLAIFNVEEVLGYSSVAKGIMNLLCTQLPISFQLCMDGTVAPLIGANSDDIEKEFFPIAIAHFPAGTSRKNLVHFAQIGSSKIFGQFDYGRPKNYNMYKSFTPPNYDLSKVTMDVVLVSGKNDRVSTLEDTELLKEKLPNVKEHIILQPESFNHLDHMWGRSSSEVSYPYIVQILESYN</sequence>
<dbReference type="EMBL" id="JH668370">
    <property type="protein sequence ID" value="KAG6449182.1"/>
    <property type="molecule type" value="Genomic_DNA"/>
</dbReference>
<dbReference type="Pfam" id="PF00561">
    <property type="entry name" value="Abhydrolase_1"/>
    <property type="match status" value="1"/>
</dbReference>
<dbReference type="SUPFAM" id="SSF53474">
    <property type="entry name" value="alpha/beta-Hydrolases"/>
    <property type="match status" value="1"/>
</dbReference>
<organism evidence="11 12">
    <name type="scientific">Manduca sexta</name>
    <name type="common">Tobacco hawkmoth</name>
    <name type="synonym">Tobacco hornworm</name>
    <dbReference type="NCBI Taxonomy" id="7130"/>
    <lineage>
        <taxon>Eukaryota</taxon>
        <taxon>Metazoa</taxon>
        <taxon>Ecdysozoa</taxon>
        <taxon>Arthropoda</taxon>
        <taxon>Hexapoda</taxon>
        <taxon>Insecta</taxon>
        <taxon>Pterygota</taxon>
        <taxon>Neoptera</taxon>
        <taxon>Endopterygota</taxon>
        <taxon>Lepidoptera</taxon>
        <taxon>Glossata</taxon>
        <taxon>Ditrysia</taxon>
        <taxon>Bombycoidea</taxon>
        <taxon>Sphingidae</taxon>
        <taxon>Sphinginae</taxon>
        <taxon>Sphingini</taxon>
        <taxon>Manduca</taxon>
    </lineage>
</organism>
<keyword evidence="3 7" id="KW-0378">Hydrolase</keyword>
<keyword evidence="12" id="KW-1185">Reference proteome</keyword>
<feature type="domain" description="AB hydrolase-1" evidence="10">
    <location>
        <begin position="77"/>
        <end position="378"/>
    </location>
</feature>
<dbReference type="InterPro" id="IPR029058">
    <property type="entry name" value="AB_hydrolase_fold"/>
</dbReference>
<evidence type="ECO:0000256" key="8">
    <source>
        <dbReference type="PIRSR" id="PIRSR000862-1"/>
    </source>
</evidence>
<evidence type="ECO:0000256" key="6">
    <source>
        <dbReference type="ARBA" id="ARBA00023180"/>
    </source>
</evidence>
<dbReference type="GO" id="GO:0016788">
    <property type="term" value="F:hydrolase activity, acting on ester bonds"/>
    <property type="evidence" value="ECO:0007669"/>
    <property type="project" value="InterPro"/>
</dbReference>
<feature type="signal peptide" evidence="9">
    <location>
        <begin position="1"/>
        <end position="21"/>
    </location>
</feature>
<keyword evidence="6" id="KW-0325">Glycoprotein</keyword>
<reference evidence="11" key="1">
    <citation type="journal article" date="2016" name="Insect Biochem. Mol. Biol.">
        <title>Multifaceted biological insights from a draft genome sequence of the tobacco hornworm moth, Manduca sexta.</title>
        <authorList>
            <person name="Kanost M.R."/>
            <person name="Arrese E.L."/>
            <person name="Cao X."/>
            <person name="Chen Y.R."/>
            <person name="Chellapilla S."/>
            <person name="Goldsmith M.R."/>
            <person name="Grosse-Wilde E."/>
            <person name="Heckel D.G."/>
            <person name="Herndon N."/>
            <person name="Jiang H."/>
            <person name="Papanicolaou A."/>
            <person name="Qu J."/>
            <person name="Soulages J.L."/>
            <person name="Vogel H."/>
            <person name="Walters J."/>
            <person name="Waterhouse R.M."/>
            <person name="Ahn S.J."/>
            <person name="Almeida F.C."/>
            <person name="An C."/>
            <person name="Aqrawi P."/>
            <person name="Bretschneider A."/>
            <person name="Bryant W.B."/>
            <person name="Bucks S."/>
            <person name="Chao H."/>
            <person name="Chevignon G."/>
            <person name="Christen J.M."/>
            <person name="Clarke D.F."/>
            <person name="Dittmer N.T."/>
            <person name="Ferguson L.C.F."/>
            <person name="Garavelou S."/>
            <person name="Gordon K.H.J."/>
            <person name="Gunaratna R.T."/>
            <person name="Han Y."/>
            <person name="Hauser F."/>
            <person name="He Y."/>
            <person name="Heidel-Fischer H."/>
            <person name="Hirsh A."/>
            <person name="Hu Y."/>
            <person name="Jiang H."/>
            <person name="Kalra D."/>
            <person name="Klinner C."/>
            <person name="Konig C."/>
            <person name="Kovar C."/>
            <person name="Kroll A.R."/>
            <person name="Kuwar S.S."/>
            <person name="Lee S.L."/>
            <person name="Lehman R."/>
            <person name="Li K."/>
            <person name="Li Z."/>
            <person name="Liang H."/>
            <person name="Lovelace S."/>
            <person name="Lu Z."/>
            <person name="Mansfield J.H."/>
            <person name="McCulloch K.J."/>
            <person name="Mathew T."/>
            <person name="Morton B."/>
            <person name="Muzny D.M."/>
            <person name="Neunemann D."/>
            <person name="Ongeri F."/>
            <person name="Pauchet Y."/>
            <person name="Pu L.L."/>
            <person name="Pyrousis I."/>
            <person name="Rao X.J."/>
            <person name="Redding A."/>
            <person name="Roesel C."/>
            <person name="Sanchez-Gracia A."/>
            <person name="Schaack S."/>
            <person name="Shukla A."/>
            <person name="Tetreau G."/>
            <person name="Wang Y."/>
            <person name="Xiong G.H."/>
            <person name="Traut W."/>
            <person name="Walsh T.K."/>
            <person name="Worley K.C."/>
            <person name="Wu D."/>
            <person name="Wu W."/>
            <person name="Wu Y.Q."/>
            <person name="Zhang X."/>
            <person name="Zou Z."/>
            <person name="Zucker H."/>
            <person name="Briscoe A.D."/>
            <person name="Burmester T."/>
            <person name="Clem R.J."/>
            <person name="Feyereisen R."/>
            <person name="Grimmelikhuijzen C.J.P."/>
            <person name="Hamodrakas S.J."/>
            <person name="Hansson B.S."/>
            <person name="Huguet E."/>
            <person name="Jermiin L.S."/>
            <person name="Lan Q."/>
            <person name="Lehman H.K."/>
            <person name="Lorenzen M."/>
            <person name="Merzendorfer H."/>
            <person name="Michalopoulos I."/>
            <person name="Morton D.B."/>
            <person name="Muthukrishnan S."/>
            <person name="Oakeshott J.G."/>
            <person name="Palmer W."/>
            <person name="Park Y."/>
            <person name="Passarelli A.L."/>
            <person name="Rozas J."/>
            <person name="Schwartz L.M."/>
            <person name="Smith W."/>
            <person name="Southgate A."/>
            <person name="Vilcinskas A."/>
            <person name="Vogt R."/>
            <person name="Wang P."/>
            <person name="Werren J."/>
            <person name="Yu X.Q."/>
            <person name="Zhou J.J."/>
            <person name="Brown S.J."/>
            <person name="Scherer S.E."/>
            <person name="Richards S."/>
            <person name="Blissard G.W."/>
        </authorList>
    </citation>
    <scope>NUCLEOTIDE SEQUENCE</scope>
</reference>
<gene>
    <name evidence="11" type="ORF">O3G_MSEX005935</name>
</gene>
<dbReference type="GO" id="GO:0016042">
    <property type="term" value="P:lipid catabolic process"/>
    <property type="evidence" value="ECO:0007669"/>
    <property type="project" value="UniProtKB-KW"/>
</dbReference>
<dbReference type="InterPro" id="IPR025483">
    <property type="entry name" value="Lipase_euk"/>
</dbReference>
<dbReference type="PIRSF" id="PIRSF000862">
    <property type="entry name" value="Steryl_ester_lip"/>
    <property type="match status" value="1"/>
</dbReference>
<evidence type="ECO:0000256" key="4">
    <source>
        <dbReference type="ARBA" id="ARBA00022963"/>
    </source>
</evidence>
<evidence type="ECO:0000313" key="12">
    <source>
        <dbReference type="Proteomes" id="UP000791440"/>
    </source>
</evidence>
<keyword evidence="2 9" id="KW-0732">Signal</keyword>
<dbReference type="InterPro" id="IPR000073">
    <property type="entry name" value="AB_hydrolase_1"/>
</dbReference>
<feature type="chain" id="PRO_5037573535" description="Lipase" evidence="9">
    <location>
        <begin position="22"/>
        <end position="400"/>
    </location>
</feature>
<evidence type="ECO:0000256" key="5">
    <source>
        <dbReference type="ARBA" id="ARBA00023098"/>
    </source>
</evidence>
<dbReference type="Proteomes" id="UP000791440">
    <property type="component" value="Unassembled WGS sequence"/>
</dbReference>
<evidence type="ECO:0000256" key="7">
    <source>
        <dbReference type="PIRNR" id="PIRNR000862"/>
    </source>
</evidence>
<evidence type="ECO:0000259" key="10">
    <source>
        <dbReference type="Pfam" id="PF00561"/>
    </source>
</evidence>
<proteinExistence type="inferred from homology"/>
<keyword evidence="4 7" id="KW-0442">Lipid degradation</keyword>
<evidence type="ECO:0000313" key="11">
    <source>
        <dbReference type="EMBL" id="KAG6449182.1"/>
    </source>
</evidence>
<evidence type="ECO:0000256" key="2">
    <source>
        <dbReference type="ARBA" id="ARBA00022729"/>
    </source>
</evidence>
<name>A0A922CK70_MANSE</name>
<evidence type="ECO:0000256" key="9">
    <source>
        <dbReference type="SAM" id="SignalP"/>
    </source>
</evidence>
<reference evidence="11" key="2">
    <citation type="submission" date="2020-12" db="EMBL/GenBank/DDBJ databases">
        <authorList>
            <person name="Kanost M."/>
        </authorList>
    </citation>
    <scope>NUCLEOTIDE SEQUENCE</scope>
</reference>
<accession>A0A922CK70</accession>
<dbReference type="PANTHER" id="PTHR11005">
    <property type="entry name" value="LYSOSOMAL ACID LIPASE-RELATED"/>
    <property type="match status" value="1"/>
</dbReference>
<protein>
    <recommendedName>
        <fullName evidence="7">Lipase</fullName>
    </recommendedName>
</protein>
<comment type="similarity">
    <text evidence="1 7">Belongs to the AB hydrolase superfamily. Lipase family.</text>
</comment>
<dbReference type="FunFam" id="3.40.50.1820:FF:000057">
    <property type="entry name" value="Lipase"/>
    <property type="match status" value="1"/>
</dbReference>
<feature type="active site" description="Nucleophile" evidence="8">
    <location>
        <position position="170"/>
    </location>
</feature>
<evidence type="ECO:0000256" key="3">
    <source>
        <dbReference type="ARBA" id="ARBA00022801"/>
    </source>
</evidence>